<evidence type="ECO:0000313" key="4">
    <source>
        <dbReference type="EMBL" id="RUO67070.1"/>
    </source>
</evidence>
<dbReference type="InterPro" id="IPR051179">
    <property type="entry name" value="WD_repeat_multifunction"/>
</dbReference>
<feature type="repeat" description="WD" evidence="3">
    <location>
        <begin position="156"/>
        <end position="197"/>
    </location>
</feature>
<protein>
    <submittedName>
        <fullName evidence="4">Uncharacterized protein</fullName>
    </submittedName>
</protein>
<dbReference type="InterPro" id="IPR019775">
    <property type="entry name" value="WD40_repeat_CS"/>
</dbReference>
<dbReference type="InterPro" id="IPR015943">
    <property type="entry name" value="WD40/YVTN_repeat-like_dom_sf"/>
</dbReference>
<evidence type="ECO:0000313" key="5">
    <source>
        <dbReference type="Proteomes" id="UP000288058"/>
    </source>
</evidence>
<sequence length="331" mass="36092">MPFLKLCGAFTLLVVVAGCQPSPEKVNKTIHAENGTFAADIADDGSFSLVSTDETGLLLWPRHATNAKYQWQHNESEVSQIIDVDISADGAVAVAASRKEFSMWDINSGENLGFWKIDSGGIQKLVVSKKGGTVVLGKRDGTQVAFNPASGRRIEFYGHTESINALDISPNGFYVLSGSNDHSAILWDTRSGQIVHRWPLEGRMTQVALHPDGQLAFVADATDNAIIHSLPDGEVVAELKFMERHKIFSAARFSTSGNYLITGSPSRQIAIWNTSTGEQLTHWRVDLRDGGRPSNASVLSVVFDEDRQLVTSESSAGFAEWWNIDVTGSKE</sequence>
<keyword evidence="2" id="KW-0677">Repeat</keyword>
<dbReference type="RefSeq" id="WP_126782898.1">
    <property type="nucleotide sequence ID" value="NZ_PIQC01000008.1"/>
</dbReference>
<dbReference type="Pfam" id="PF00400">
    <property type="entry name" value="WD40"/>
    <property type="match status" value="2"/>
</dbReference>
<dbReference type="PROSITE" id="PS51257">
    <property type="entry name" value="PROKAR_LIPOPROTEIN"/>
    <property type="match status" value="1"/>
</dbReference>
<comment type="caution">
    <text evidence="4">The sequence shown here is derived from an EMBL/GenBank/DDBJ whole genome shotgun (WGS) entry which is preliminary data.</text>
</comment>
<dbReference type="PROSITE" id="PS50082">
    <property type="entry name" value="WD_REPEATS_2"/>
    <property type="match status" value="2"/>
</dbReference>
<name>A0A432YUS4_9GAMM</name>
<dbReference type="AlphaFoldDB" id="A0A432YUS4"/>
<evidence type="ECO:0000256" key="3">
    <source>
        <dbReference type="PROSITE-ProRule" id="PRU00221"/>
    </source>
</evidence>
<feature type="repeat" description="WD" evidence="3">
    <location>
        <begin position="241"/>
        <end position="282"/>
    </location>
</feature>
<organism evidence="4 5">
    <name type="scientific">Idiomarina ramblicola</name>
    <dbReference type="NCBI Taxonomy" id="263724"/>
    <lineage>
        <taxon>Bacteria</taxon>
        <taxon>Pseudomonadati</taxon>
        <taxon>Pseudomonadota</taxon>
        <taxon>Gammaproteobacteria</taxon>
        <taxon>Alteromonadales</taxon>
        <taxon>Idiomarinaceae</taxon>
        <taxon>Idiomarina</taxon>
    </lineage>
</organism>
<dbReference type="Gene3D" id="2.130.10.10">
    <property type="entry name" value="YVTN repeat-like/Quinoprotein amine dehydrogenase"/>
    <property type="match status" value="2"/>
</dbReference>
<proteinExistence type="predicted"/>
<dbReference type="SMART" id="SM00320">
    <property type="entry name" value="WD40"/>
    <property type="match status" value="4"/>
</dbReference>
<dbReference type="PROSITE" id="PS50294">
    <property type="entry name" value="WD_REPEATS_REGION"/>
    <property type="match status" value="1"/>
</dbReference>
<accession>A0A432YUS4</accession>
<dbReference type="PROSITE" id="PS00678">
    <property type="entry name" value="WD_REPEATS_1"/>
    <property type="match status" value="1"/>
</dbReference>
<reference evidence="5" key="1">
    <citation type="journal article" date="2018" name="Front. Microbiol.">
        <title>Genome-Based Analysis Reveals the Taxonomy and Diversity of the Family Idiomarinaceae.</title>
        <authorList>
            <person name="Liu Y."/>
            <person name="Lai Q."/>
            <person name="Shao Z."/>
        </authorList>
    </citation>
    <scope>NUCLEOTIDE SEQUENCE [LARGE SCALE GENOMIC DNA]</scope>
    <source>
        <strain evidence="5">R22</strain>
    </source>
</reference>
<evidence type="ECO:0000256" key="2">
    <source>
        <dbReference type="ARBA" id="ARBA00022737"/>
    </source>
</evidence>
<dbReference type="PANTHER" id="PTHR19857">
    <property type="entry name" value="MITOCHONDRIAL DIVISION PROTEIN 1-RELATED"/>
    <property type="match status" value="1"/>
</dbReference>
<keyword evidence="5" id="KW-1185">Reference proteome</keyword>
<gene>
    <name evidence="4" type="ORF">CWI78_11210</name>
</gene>
<dbReference type="InterPro" id="IPR011047">
    <property type="entry name" value="Quinoprotein_ADH-like_sf"/>
</dbReference>
<dbReference type="SUPFAM" id="SSF50998">
    <property type="entry name" value="Quinoprotein alcohol dehydrogenase-like"/>
    <property type="match status" value="1"/>
</dbReference>
<dbReference type="OrthoDB" id="6192037at2"/>
<keyword evidence="1 3" id="KW-0853">WD repeat</keyword>
<dbReference type="InterPro" id="IPR001680">
    <property type="entry name" value="WD40_rpt"/>
</dbReference>
<dbReference type="Proteomes" id="UP000288058">
    <property type="component" value="Unassembled WGS sequence"/>
</dbReference>
<evidence type="ECO:0000256" key="1">
    <source>
        <dbReference type="ARBA" id="ARBA00022574"/>
    </source>
</evidence>
<dbReference type="EMBL" id="PIQC01000008">
    <property type="protein sequence ID" value="RUO67070.1"/>
    <property type="molecule type" value="Genomic_DNA"/>
</dbReference>